<dbReference type="AlphaFoldDB" id="A0A238ZLF0"/>
<evidence type="ECO:0000313" key="1">
    <source>
        <dbReference type="EMBL" id="SNR84276.1"/>
    </source>
</evidence>
<reference evidence="1 2" key="1">
    <citation type="submission" date="2017-06" db="EMBL/GenBank/DDBJ databases">
        <authorList>
            <person name="Kim H.J."/>
            <person name="Triplett B.A."/>
        </authorList>
    </citation>
    <scope>NUCLEOTIDE SEQUENCE [LARGE SCALE GENOMIC DNA]</scope>
    <source>
        <strain evidence="1 2">DSM 44272</strain>
    </source>
</reference>
<proteinExistence type="predicted"/>
<protein>
    <submittedName>
        <fullName evidence="1">Uncharacterized protein</fullName>
    </submittedName>
</protein>
<accession>A0A238ZLF0</accession>
<name>A0A238ZLF0_9ACTN</name>
<organism evidence="1 2">
    <name type="scientific">Blastococcus mobilis</name>
    <dbReference type="NCBI Taxonomy" id="1938746"/>
    <lineage>
        <taxon>Bacteria</taxon>
        <taxon>Bacillati</taxon>
        <taxon>Actinomycetota</taxon>
        <taxon>Actinomycetes</taxon>
        <taxon>Geodermatophilales</taxon>
        <taxon>Geodermatophilaceae</taxon>
        <taxon>Blastococcus</taxon>
    </lineage>
</organism>
<gene>
    <name evidence="1" type="ORF">SAMN06272737_13030</name>
</gene>
<dbReference type="Proteomes" id="UP000198403">
    <property type="component" value="Unassembled WGS sequence"/>
</dbReference>
<sequence>MTLHYSNPALDAELAYRRELLMAAGRGSRTRRGAWFRNRRRPR</sequence>
<evidence type="ECO:0000313" key="2">
    <source>
        <dbReference type="Proteomes" id="UP000198403"/>
    </source>
</evidence>
<dbReference type="RefSeq" id="WP_254920815.1">
    <property type="nucleotide sequence ID" value="NZ_FZNO01000030.1"/>
</dbReference>
<keyword evidence="2" id="KW-1185">Reference proteome</keyword>
<dbReference type="EMBL" id="FZNO01000030">
    <property type="protein sequence ID" value="SNR84276.1"/>
    <property type="molecule type" value="Genomic_DNA"/>
</dbReference>